<protein>
    <recommendedName>
        <fullName evidence="4">Lipoprotein</fullName>
    </recommendedName>
</protein>
<keyword evidence="2" id="KW-0614">Plasmid</keyword>
<name>A0AA95JZ94_9GAMM</name>
<feature type="chain" id="PRO_5041653289" description="Lipoprotein" evidence="1">
    <location>
        <begin position="23"/>
        <end position="48"/>
    </location>
</feature>
<evidence type="ECO:0000256" key="1">
    <source>
        <dbReference type="SAM" id="SignalP"/>
    </source>
</evidence>
<feature type="signal peptide" evidence="1">
    <location>
        <begin position="1"/>
        <end position="22"/>
    </location>
</feature>
<accession>A0AA95JZ94</accession>
<proteinExistence type="predicted"/>
<dbReference type="EMBL" id="CP123495">
    <property type="protein sequence ID" value="WGL94064.1"/>
    <property type="molecule type" value="Genomic_DNA"/>
</dbReference>
<keyword evidence="1" id="KW-0732">Signal</keyword>
<sequence length="48" mass="5344">MKIKKVSVLTFMMIFLIGCSSTNPPEAPKARGKWEVINSTLEDISKGF</sequence>
<gene>
    <name evidence="2" type="ORF">QE207_01610</name>
</gene>
<dbReference type="PROSITE" id="PS51257">
    <property type="entry name" value="PROKAR_LIPOPROTEIN"/>
    <property type="match status" value="1"/>
</dbReference>
<organism evidence="2 3">
    <name type="scientific">Arsenophonus nasoniae</name>
    <name type="common">son-killer infecting Nasonia vitripennis</name>
    <dbReference type="NCBI Taxonomy" id="638"/>
    <lineage>
        <taxon>Bacteria</taxon>
        <taxon>Pseudomonadati</taxon>
        <taxon>Pseudomonadota</taxon>
        <taxon>Gammaproteobacteria</taxon>
        <taxon>Enterobacterales</taxon>
        <taxon>Morganellaceae</taxon>
        <taxon>Arsenophonus</taxon>
    </lineage>
</organism>
<dbReference type="Proteomes" id="UP001177597">
    <property type="component" value="Plasmid paIh5"/>
</dbReference>
<geneLocation type="plasmid" evidence="2 3">
    <name>paIh5</name>
</geneLocation>
<dbReference type="RefSeq" id="WP_280628476.1">
    <property type="nucleotide sequence ID" value="NZ_CP123495.1"/>
</dbReference>
<evidence type="ECO:0000313" key="3">
    <source>
        <dbReference type="Proteomes" id="UP001177597"/>
    </source>
</evidence>
<reference evidence="2" key="1">
    <citation type="submission" date="2023-04" db="EMBL/GenBank/DDBJ databases">
        <title>Genome dynamics across the evolutionary transition to endosymbiosis.</title>
        <authorList>
            <person name="Siozios S."/>
            <person name="Nadal-Jimenez P."/>
            <person name="Azagi T."/>
            <person name="Sprong H."/>
            <person name="Frost C.L."/>
            <person name="Parratt S.R."/>
            <person name="Taylor G."/>
            <person name="Brettell L."/>
            <person name="Lew K.C."/>
            <person name="Croft L."/>
            <person name="King K.C."/>
            <person name="Brockhurst M.A."/>
            <person name="Hypsa V."/>
            <person name="Novakova E."/>
            <person name="Darby A.C."/>
            <person name="Hurst G.D.D."/>
        </authorList>
    </citation>
    <scope>NUCLEOTIDE SEQUENCE</scope>
    <source>
        <strain evidence="2">AIh</strain>
        <plasmid evidence="2">paIh5</plasmid>
    </source>
</reference>
<evidence type="ECO:0008006" key="4">
    <source>
        <dbReference type="Google" id="ProtNLM"/>
    </source>
</evidence>
<evidence type="ECO:0000313" key="2">
    <source>
        <dbReference type="EMBL" id="WGL94064.1"/>
    </source>
</evidence>
<dbReference type="AlphaFoldDB" id="A0AA95JZ94"/>